<dbReference type="InterPro" id="IPR011009">
    <property type="entry name" value="Kinase-like_dom_sf"/>
</dbReference>
<gene>
    <name evidence="1" type="ORF">ES288_D01G079500v1</name>
</gene>
<evidence type="ECO:0008006" key="3">
    <source>
        <dbReference type="Google" id="ProtNLM"/>
    </source>
</evidence>
<sequence>QPCGSFSHKALSKITEFAKFNAFSFGILLLKIISDQKISSFSHPVHHHILLGHACKENEYALLLWNEGWAIELVNACLEDSIVESLVLRCIQVALICVQNFPKDRPTMSLVNFMLTNEEASLPLPKVPRFFTDTSSNTNTVTRK</sequence>
<proteinExistence type="predicted"/>
<dbReference type="AlphaFoldDB" id="A0A5D2DMP9"/>
<name>A0A5D2DMP9_GOSDA</name>
<dbReference type="EMBL" id="CM017701">
    <property type="protein sequence ID" value="TYG82333.1"/>
    <property type="molecule type" value="Genomic_DNA"/>
</dbReference>
<dbReference type="PANTHER" id="PTHR27006:SF587">
    <property type="entry name" value="RECEPTOR-LIKE SERINE_THREONINE-PROTEIN KINASE"/>
    <property type="match status" value="1"/>
</dbReference>
<dbReference type="SUPFAM" id="SSF56112">
    <property type="entry name" value="Protein kinase-like (PK-like)"/>
    <property type="match status" value="1"/>
</dbReference>
<dbReference type="Proteomes" id="UP000323506">
    <property type="component" value="Chromosome D01"/>
</dbReference>
<keyword evidence="2" id="KW-1185">Reference proteome</keyword>
<dbReference type="Gene3D" id="1.10.510.10">
    <property type="entry name" value="Transferase(Phosphotransferase) domain 1"/>
    <property type="match status" value="1"/>
</dbReference>
<feature type="non-terminal residue" evidence="1">
    <location>
        <position position="1"/>
    </location>
</feature>
<reference evidence="1 2" key="1">
    <citation type="submission" date="2019-06" db="EMBL/GenBank/DDBJ databases">
        <title>WGS assembly of Gossypium darwinii.</title>
        <authorList>
            <person name="Chen Z.J."/>
            <person name="Sreedasyam A."/>
            <person name="Ando A."/>
            <person name="Song Q."/>
            <person name="De L."/>
            <person name="Hulse-Kemp A."/>
            <person name="Ding M."/>
            <person name="Ye W."/>
            <person name="Kirkbride R."/>
            <person name="Jenkins J."/>
            <person name="Plott C."/>
            <person name="Lovell J."/>
            <person name="Lin Y.-M."/>
            <person name="Vaughn R."/>
            <person name="Liu B."/>
            <person name="Li W."/>
            <person name="Simpson S."/>
            <person name="Scheffler B."/>
            <person name="Saski C."/>
            <person name="Grover C."/>
            <person name="Hu G."/>
            <person name="Conover J."/>
            <person name="Carlson J."/>
            <person name="Shu S."/>
            <person name="Boston L."/>
            <person name="Williams M."/>
            <person name="Peterson D."/>
            <person name="Mcgee K."/>
            <person name="Jones D."/>
            <person name="Wendel J."/>
            <person name="Stelly D."/>
            <person name="Grimwood J."/>
            <person name="Schmutz J."/>
        </authorList>
    </citation>
    <scope>NUCLEOTIDE SEQUENCE [LARGE SCALE GENOMIC DNA]</scope>
    <source>
        <strain evidence="1">1808015.09</strain>
    </source>
</reference>
<protein>
    <recommendedName>
        <fullName evidence="3">S-locus receptor kinase C-terminal domain-containing protein</fullName>
    </recommendedName>
</protein>
<accession>A0A5D2DMP9</accession>
<evidence type="ECO:0000313" key="2">
    <source>
        <dbReference type="Proteomes" id="UP000323506"/>
    </source>
</evidence>
<evidence type="ECO:0000313" key="1">
    <source>
        <dbReference type="EMBL" id="TYG82333.1"/>
    </source>
</evidence>
<dbReference type="PANTHER" id="PTHR27006">
    <property type="entry name" value="PROMASTIGOTE SURFACE ANTIGEN PROTEIN PSA"/>
    <property type="match status" value="1"/>
</dbReference>
<organism evidence="1 2">
    <name type="scientific">Gossypium darwinii</name>
    <name type="common">Darwin's cotton</name>
    <name type="synonym">Gossypium barbadense var. darwinii</name>
    <dbReference type="NCBI Taxonomy" id="34276"/>
    <lineage>
        <taxon>Eukaryota</taxon>
        <taxon>Viridiplantae</taxon>
        <taxon>Streptophyta</taxon>
        <taxon>Embryophyta</taxon>
        <taxon>Tracheophyta</taxon>
        <taxon>Spermatophyta</taxon>
        <taxon>Magnoliopsida</taxon>
        <taxon>eudicotyledons</taxon>
        <taxon>Gunneridae</taxon>
        <taxon>Pentapetalae</taxon>
        <taxon>rosids</taxon>
        <taxon>malvids</taxon>
        <taxon>Malvales</taxon>
        <taxon>Malvaceae</taxon>
        <taxon>Malvoideae</taxon>
        <taxon>Gossypium</taxon>
    </lineage>
</organism>